<reference evidence="1" key="1">
    <citation type="submission" date="2014-12" db="EMBL/GenBank/DDBJ databases">
        <title>Insight into the proteome of Arion vulgaris.</title>
        <authorList>
            <person name="Aradska J."/>
            <person name="Bulat T."/>
            <person name="Smidak R."/>
            <person name="Sarate P."/>
            <person name="Gangsoo J."/>
            <person name="Sialana F."/>
            <person name="Bilban M."/>
            <person name="Lubec G."/>
        </authorList>
    </citation>
    <scope>NUCLEOTIDE SEQUENCE</scope>
    <source>
        <tissue evidence="1">Skin</tissue>
    </source>
</reference>
<dbReference type="EMBL" id="HACG01048049">
    <property type="protein sequence ID" value="CEK94914.1"/>
    <property type="molecule type" value="Transcribed_RNA"/>
</dbReference>
<organism evidence="1">
    <name type="scientific">Arion vulgaris</name>
    <dbReference type="NCBI Taxonomy" id="1028688"/>
    <lineage>
        <taxon>Eukaryota</taxon>
        <taxon>Metazoa</taxon>
        <taxon>Spiralia</taxon>
        <taxon>Lophotrochozoa</taxon>
        <taxon>Mollusca</taxon>
        <taxon>Gastropoda</taxon>
        <taxon>Heterobranchia</taxon>
        <taxon>Euthyneura</taxon>
        <taxon>Panpulmonata</taxon>
        <taxon>Eupulmonata</taxon>
        <taxon>Stylommatophora</taxon>
        <taxon>Helicina</taxon>
        <taxon>Arionoidea</taxon>
        <taxon>Arionidae</taxon>
        <taxon>Arion</taxon>
    </lineage>
</organism>
<accession>A0A0B7BNN5</accession>
<name>A0A0B7BNN5_9EUPU</name>
<evidence type="ECO:0000313" key="1">
    <source>
        <dbReference type="EMBL" id="CEK94914.1"/>
    </source>
</evidence>
<sequence>MKTDISDETTQTSLQHNKHCVQGKQGRLRIATGSQFNNYWSYCNKREPL</sequence>
<proteinExistence type="predicted"/>
<dbReference type="AlphaFoldDB" id="A0A0B7BNN5"/>
<gene>
    <name evidence="1" type="primary">ORF204491</name>
</gene>
<protein>
    <submittedName>
        <fullName evidence="1">Uncharacterized protein</fullName>
    </submittedName>
</protein>